<feature type="region of interest" description="Disordered" evidence="1">
    <location>
        <begin position="1"/>
        <end position="80"/>
    </location>
</feature>
<gene>
    <name evidence="2" type="ORF">RM445_20735</name>
</gene>
<feature type="compositionally biased region" description="Acidic residues" evidence="1">
    <location>
        <begin position="35"/>
        <end position="44"/>
    </location>
</feature>
<accession>A0ABU2NET0</accession>
<evidence type="ECO:0000256" key="1">
    <source>
        <dbReference type="SAM" id="MobiDB-lite"/>
    </source>
</evidence>
<evidence type="ECO:0000313" key="2">
    <source>
        <dbReference type="EMBL" id="MDT0351958.1"/>
    </source>
</evidence>
<protein>
    <recommendedName>
        <fullName evidence="4">DUF5709 domain-containing protein</fullName>
    </recommendedName>
</protein>
<reference evidence="3" key="1">
    <citation type="submission" date="2023-07" db="EMBL/GenBank/DDBJ databases">
        <title>30 novel species of actinomycetes from the DSMZ collection.</title>
        <authorList>
            <person name="Nouioui I."/>
        </authorList>
    </citation>
    <scope>NUCLEOTIDE SEQUENCE [LARGE SCALE GENOMIC DNA]</scope>
    <source>
        <strain evidence="3">DSM 45834</strain>
    </source>
</reference>
<feature type="compositionally biased region" description="Basic and acidic residues" evidence="1">
    <location>
        <begin position="1"/>
        <end position="14"/>
    </location>
</feature>
<keyword evidence="3" id="KW-1185">Reference proteome</keyword>
<evidence type="ECO:0000313" key="3">
    <source>
        <dbReference type="Proteomes" id="UP001183202"/>
    </source>
</evidence>
<dbReference type="RefSeq" id="WP_311558498.1">
    <property type="nucleotide sequence ID" value="NZ_JAVREJ010000015.1"/>
</dbReference>
<dbReference type="EMBL" id="JAVREJ010000015">
    <property type="protein sequence ID" value="MDT0351958.1"/>
    <property type="molecule type" value="Genomic_DNA"/>
</dbReference>
<organism evidence="2 3">
    <name type="scientific">Pseudonocardia charpentierae</name>
    <dbReference type="NCBI Taxonomy" id="3075545"/>
    <lineage>
        <taxon>Bacteria</taxon>
        <taxon>Bacillati</taxon>
        <taxon>Actinomycetota</taxon>
        <taxon>Actinomycetes</taxon>
        <taxon>Pseudonocardiales</taxon>
        <taxon>Pseudonocardiaceae</taxon>
        <taxon>Pseudonocardia</taxon>
    </lineage>
</organism>
<comment type="caution">
    <text evidence="2">The sequence shown here is derived from an EMBL/GenBank/DDBJ whole genome shotgun (WGS) entry which is preliminary data.</text>
</comment>
<name>A0ABU2NET0_9PSEU</name>
<proteinExistence type="predicted"/>
<feature type="compositionally biased region" description="Basic and acidic residues" evidence="1">
    <location>
        <begin position="64"/>
        <end position="80"/>
    </location>
</feature>
<evidence type="ECO:0008006" key="4">
    <source>
        <dbReference type="Google" id="ProtNLM"/>
    </source>
</evidence>
<sequence>MERGNAKHSPREDDMLAAELSGTLGPGGSNREEWLEAEPPADDDVPSRTGPPIEALPEPGTDARVQHDLDVANDWHDTDT</sequence>
<dbReference type="Proteomes" id="UP001183202">
    <property type="component" value="Unassembled WGS sequence"/>
</dbReference>